<evidence type="ECO:0000256" key="3">
    <source>
        <dbReference type="SAM" id="SignalP"/>
    </source>
</evidence>
<dbReference type="GO" id="GO:0016020">
    <property type="term" value="C:membrane"/>
    <property type="evidence" value="ECO:0007669"/>
    <property type="project" value="TreeGrafter"/>
</dbReference>
<name>A0AAW1VDR9_9CUCU</name>
<accession>A0AAW1VDR9</accession>
<evidence type="ECO:0000313" key="5">
    <source>
        <dbReference type="Proteomes" id="UP001431783"/>
    </source>
</evidence>
<feature type="region of interest" description="Disordered" evidence="1">
    <location>
        <begin position="122"/>
        <end position="156"/>
    </location>
</feature>
<feature type="chain" id="PRO_5043912381" description="Osiris 9" evidence="3">
    <location>
        <begin position="21"/>
        <end position="295"/>
    </location>
</feature>
<gene>
    <name evidence="4" type="ORF">WA026_023047</name>
</gene>
<feature type="signal peptide" evidence="3">
    <location>
        <begin position="1"/>
        <end position="20"/>
    </location>
</feature>
<evidence type="ECO:0000313" key="4">
    <source>
        <dbReference type="EMBL" id="KAK9892990.1"/>
    </source>
</evidence>
<evidence type="ECO:0000256" key="1">
    <source>
        <dbReference type="SAM" id="MobiDB-lite"/>
    </source>
</evidence>
<organism evidence="4 5">
    <name type="scientific">Henosepilachna vigintioctopunctata</name>
    <dbReference type="NCBI Taxonomy" id="420089"/>
    <lineage>
        <taxon>Eukaryota</taxon>
        <taxon>Metazoa</taxon>
        <taxon>Ecdysozoa</taxon>
        <taxon>Arthropoda</taxon>
        <taxon>Hexapoda</taxon>
        <taxon>Insecta</taxon>
        <taxon>Pterygota</taxon>
        <taxon>Neoptera</taxon>
        <taxon>Endopterygota</taxon>
        <taxon>Coleoptera</taxon>
        <taxon>Polyphaga</taxon>
        <taxon>Cucujiformia</taxon>
        <taxon>Coccinelloidea</taxon>
        <taxon>Coccinellidae</taxon>
        <taxon>Epilachninae</taxon>
        <taxon>Epilachnini</taxon>
        <taxon>Henosepilachna</taxon>
    </lineage>
</organism>
<reference evidence="4 5" key="1">
    <citation type="submission" date="2023-03" db="EMBL/GenBank/DDBJ databases">
        <title>Genome insight into feeding habits of ladybird beetles.</title>
        <authorList>
            <person name="Li H.-S."/>
            <person name="Huang Y.-H."/>
            <person name="Pang H."/>
        </authorList>
    </citation>
    <scope>NUCLEOTIDE SEQUENCE [LARGE SCALE GENOMIC DNA]</scope>
    <source>
        <strain evidence="4">SYSU_2023b</strain>
        <tissue evidence="4">Whole body</tissue>
    </source>
</reference>
<dbReference type="AlphaFoldDB" id="A0AAW1VDR9"/>
<protein>
    <recommendedName>
        <fullName evidence="6">Osiris 9</fullName>
    </recommendedName>
</protein>
<keyword evidence="5" id="KW-1185">Reference proteome</keyword>
<evidence type="ECO:0000256" key="2">
    <source>
        <dbReference type="SAM" id="Phobius"/>
    </source>
</evidence>
<feature type="transmembrane region" description="Helical" evidence="2">
    <location>
        <begin position="167"/>
        <end position="187"/>
    </location>
</feature>
<comment type="caution">
    <text evidence="4">The sequence shown here is derived from an EMBL/GenBank/DDBJ whole genome shotgun (WGS) entry which is preliminary data.</text>
</comment>
<dbReference type="PANTHER" id="PTHR21879">
    <property type="entry name" value="FI03362P-RELATED-RELATED"/>
    <property type="match status" value="1"/>
</dbReference>
<keyword evidence="3" id="KW-0732">Signal</keyword>
<feature type="transmembrane region" description="Helical" evidence="2">
    <location>
        <begin position="199"/>
        <end position="216"/>
    </location>
</feature>
<keyword evidence="2" id="KW-1133">Transmembrane helix</keyword>
<dbReference type="Proteomes" id="UP001431783">
    <property type="component" value="Unassembled WGS sequence"/>
</dbReference>
<keyword evidence="2" id="KW-0812">Transmembrane</keyword>
<dbReference type="EMBL" id="JARQZJ010000142">
    <property type="protein sequence ID" value="KAK9892990.1"/>
    <property type="molecule type" value="Genomic_DNA"/>
</dbReference>
<proteinExistence type="predicted"/>
<keyword evidence="2" id="KW-0472">Membrane</keyword>
<dbReference type="Pfam" id="PF07898">
    <property type="entry name" value="DUF1676"/>
    <property type="match status" value="1"/>
</dbReference>
<dbReference type="InterPro" id="IPR012464">
    <property type="entry name" value="DUF1676"/>
</dbReference>
<sequence length="295" mass="33492">MQRKLFLSLLVTVWLGGVLCTENVEKKENRTVTGRELGYGELIGCIRLRDTGCFLDVAEDIMDNKKMSLLAEADRIAAQRGRAEGEEESETPTQLSNTIKQLVNELTDMVVHGIGGLFRDAKDDDEEEESTDTNVAEKDDEKNDDEEEDSSRAVEGRKKKKKKIHKLIALIKLLILGAVLAVKLIILLKILSFHLQVKFLMIAFAGLIINAARFYLDLKKKHDPQKVIYYEHAQHQHHYEGGEDDWSSGPSESYWGRSYEEEDGKTAHDIAYAKQKPIAYKYDKADSDKSSSWWG</sequence>
<evidence type="ECO:0008006" key="6">
    <source>
        <dbReference type="Google" id="ProtNLM"/>
    </source>
</evidence>